<dbReference type="AlphaFoldDB" id="A0A7J3VSA5"/>
<evidence type="ECO:0000256" key="1">
    <source>
        <dbReference type="SAM" id="Phobius"/>
    </source>
</evidence>
<gene>
    <name evidence="2" type="ORF">ENM31_00545</name>
</gene>
<feature type="transmembrane region" description="Helical" evidence="1">
    <location>
        <begin position="6"/>
        <end position="23"/>
    </location>
</feature>
<sequence length="90" mass="10128">MLESPLLAIVILSAAGTAAILLTPRERNKRQKPTNLNIDGLDDYALLYMLHVHGKRKELVKTIKRLAGKTNDAERKAILRKLETVVRRNA</sequence>
<comment type="caution">
    <text evidence="2">The sequence shown here is derived from an EMBL/GenBank/DDBJ whole genome shotgun (WGS) entry which is preliminary data.</text>
</comment>
<proteinExistence type="predicted"/>
<keyword evidence="1" id="KW-0812">Transmembrane</keyword>
<keyword evidence="1" id="KW-1133">Transmembrane helix</keyword>
<protein>
    <submittedName>
        <fullName evidence="2">Uncharacterized protein</fullName>
    </submittedName>
</protein>
<accession>A0A7J3VSA5</accession>
<keyword evidence="1" id="KW-0472">Membrane</keyword>
<name>A0A7J3VSA5_CALS0</name>
<evidence type="ECO:0000313" key="2">
    <source>
        <dbReference type="EMBL" id="HHM43772.1"/>
    </source>
</evidence>
<dbReference type="EMBL" id="DRXH01000022">
    <property type="protein sequence ID" value="HHM43772.1"/>
    <property type="molecule type" value="Genomic_DNA"/>
</dbReference>
<reference evidence="2" key="1">
    <citation type="journal article" date="2020" name="mSystems">
        <title>Genome- and Community-Level Interaction Insights into Carbon Utilization and Element Cycling Functions of Hydrothermarchaeota in Hydrothermal Sediment.</title>
        <authorList>
            <person name="Zhou Z."/>
            <person name="Liu Y."/>
            <person name="Xu W."/>
            <person name="Pan J."/>
            <person name="Luo Z.H."/>
            <person name="Li M."/>
        </authorList>
    </citation>
    <scope>NUCLEOTIDE SEQUENCE [LARGE SCALE GENOMIC DNA]</scope>
    <source>
        <strain evidence="2">SpSt-1074</strain>
    </source>
</reference>
<organism evidence="2">
    <name type="scientific">Caldiarchaeum subterraneum</name>
    <dbReference type="NCBI Taxonomy" id="311458"/>
    <lineage>
        <taxon>Archaea</taxon>
        <taxon>Nitrososphaerota</taxon>
        <taxon>Candidatus Caldarchaeales</taxon>
        <taxon>Candidatus Caldarchaeaceae</taxon>
        <taxon>Candidatus Caldarchaeum</taxon>
    </lineage>
</organism>